<dbReference type="AlphaFoldDB" id="A0A2H0NAZ2"/>
<dbReference type="Proteomes" id="UP000230564">
    <property type="component" value="Unassembled WGS sequence"/>
</dbReference>
<comment type="caution">
    <text evidence="1">The sequence shown here is derived from an EMBL/GenBank/DDBJ whole genome shotgun (WGS) entry which is preliminary data.</text>
</comment>
<reference evidence="1 2" key="1">
    <citation type="submission" date="2017-09" db="EMBL/GenBank/DDBJ databases">
        <title>Depth-based differentiation of microbial function through sediment-hosted aquifers and enrichment of novel symbionts in the deep terrestrial subsurface.</title>
        <authorList>
            <person name="Probst A.J."/>
            <person name="Ladd B."/>
            <person name="Jarett J.K."/>
            <person name="Geller-Mcgrath D.E."/>
            <person name="Sieber C.M."/>
            <person name="Emerson J.B."/>
            <person name="Anantharaman K."/>
            <person name="Thomas B.C."/>
            <person name="Malmstrom R."/>
            <person name="Stieglmeier M."/>
            <person name="Klingl A."/>
            <person name="Woyke T."/>
            <person name="Ryan C.M."/>
            <person name="Banfield J.F."/>
        </authorList>
    </citation>
    <scope>NUCLEOTIDE SEQUENCE [LARGE SCALE GENOMIC DNA]</scope>
    <source>
        <strain evidence="1">CG11_big_fil_rev_8_21_14_0_20_36_20</strain>
    </source>
</reference>
<sequence>MFNKKIILIISLLLLIVLALIFFISRSISNSVDYQLDRLANGTTEEKIIASDFMKNNKIQDAIPLLIDNINDNKDAVFKNQTKRTLPCASVAALRDITGEEIPPYLDACEEEVFQSGFDLKRIKDNWFNWHFNQQYKDWRIYRNEKLGFEINYPIRYLDTIGCNEGGDLYDLEYGLAPTKAFEGDNFVYIDNEYFFQTDGGQMINNGYRYKICNKINNSLAMLKNEPSWKIIIRDDIYNEKDLDNFIKEYYHQNCSLGYMEPGIQEGVFDVYITGKNGIGLDIESGSCPINYMTIFRYLPSQHKIATWNIGQEYKFWDNIENEITFDQAMVKSFKFLN</sequence>
<organism evidence="1 2">
    <name type="scientific">Candidatus Komeilibacteria bacterium CG11_big_fil_rev_8_21_14_0_20_36_20</name>
    <dbReference type="NCBI Taxonomy" id="1974477"/>
    <lineage>
        <taxon>Bacteria</taxon>
        <taxon>Candidatus Komeiliibacteriota</taxon>
    </lineage>
</organism>
<dbReference type="EMBL" id="PCWQ01000023">
    <property type="protein sequence ID" value="PIR06068.1"/>
    <property type="molecule type" value="Genomic_DNA"/>
</dbReference>
<proteinExistence type="predicted"/>
<protein>
    <submittedName>
        <fullName evidence="1">Uncharacterized protein</fullName>
    </submittedName>
</protein>
<evidence type="ECO:0000313" key="2">
    <source>
        <dbReference type="Proteomes" id="UP000230564"/>
    </source>
</evidence>
<name>A0A2H0NAZ2_9BACT</name>
<accession>A0A2H0NAZ2</accession>
<evidence type="ECO:0000313" key="1">
    <source>
        <dbReference type="EMBL" id="PIR06068.1"/>
    </source>
</evidence>
<gene>
    <name evidence="1" type="ORF">COV55_05055</name>
</gene>